<evidence type="ECO:0000313" key="4">
    <source>
        <dbReference type="Proteomes" id="UP000631114"/>
    </source>
</evidence>
<keyword evidence="1" id="KW-1133">Transmembrane helix</keyword>
<protein>
    <recommendedName>
        <fullName evidence="2">DUF6821 domain-containing protein</fullName>
    </recommendedName>
</protein>
<proteinExistence type="predicted"/>
<name>A0A835HGE1_9MAGN</name>
<keyword evidence="4" id="KW-1185">Reference proteome</keyword>
<dbReference type="InterPro" id="IPR049224">
    <property type="entry name" value="DUF6821"/>
</dbReference>
<comment type="caution">
    <text evidence="3">The sequence shown here is derived from an EMBL/GenBank/DDBJ whole genome shotgun (WGS) entry which is preliminary data.</text>
</comment>
<evidence type="ECO:0000313" key="3">
    <source>
        <dbReference type="EMBL" id="KAF9598904.1"/>
    </source>
</evidence>
<keyword evidence="1" id="KW-0812">Transmembrane</keyword>
<evidence type="ECO:0000259" key="2">
    <source>
        <dbReference type="Pfam" id="PF20705"/>
    </source>
</evidence>
<dbReference type="PANTHER" id="PTHR33646:SF2">
    <property type="entry name" value="F20H23.8 PROTEIN"/>
    <property type="match status" value="1"/>
</dbReference>
<gene>
    <name evidence="3" type="ORF">IFM89_032758</name>
</gene>
<reference evidence="3 4" key="1">
    <citation type="submission" date="2020-10" db="EMBL/GenBank/DDBJ databases">
        <title>The Coptis chinensis genome and diversification of protoberbering-type alkaloids.</title>
        <authorList>
            <person name="Wang B."/>
            <person name="Shu S."/>
            <person name="Song C."/>
            <person name="Liu Y."/>
        </authorList>
    </citation>
    <scope>NUCLEOTIDE SEQUENCE [LARGE SCALE GENOMIC DNA]</scope>
    <source>
        <strain evidence="3">HL-2020</strain>
        <tissue evidence="3">Leaf</tissue>
    </source>
</reference>
<dbReference type="InterPro" id="IPR045883">
    <property type="entry name" value="At4g13530-like"/>
</dbReference>
<dbReference type="PANTHER" id="PTHR33646">
    <property type="entry name" value="GB|AAF00631.1"/>
    <property type="match status" value="1"/>
</dbReference>
<dbReference type="EMBL" id="JADFTS010000007">
    <property type="protein sequence ID" value="KAF9598904.1"/>
    <property type="molecule type" value="Genomic_DNA"/>
</dbReference>
<dbReference type="Pfam" id="PF20705">
    <property type="entry name" value="DUF6821"/>
    <property type="match status" value="1"/>
</dbReference>
<dbReference type="Proteomes" id="UP000631114">
    <property type="component" value="Unassembled WGS sequence"/>
</dbReference>
<feature type="domain" description="DUF6821" evidence="2">
    <location>
        <begin position="107"/>
        <end position="276"/>
    </location>
</feature>
<dbReference type="AlphaFoldDB" id="A0A835HGE1"/>
<dbReference type="OrthoDB" id="766965at2759"/>
<feature type="transmembrane region" description="Helical" evidence="1">
    <location>
        <begin position="193"/>
        <end position="219"/>
    </location>
</feature>
<organism evidence="3 4">
    <name type="scientific">Coptis chinensis</name>
    <dbReference type="NCBI Taxonomy" id="261450"/>
    <lineage>
        <taxon>Eukaryota</taxon>
        <taxon>Viridiplantae</taxon>
        <taxon>Streptophyta</taxon>
        <taxon>Embryophyta</taxon>
        <taxon>Tracheophyta</taxon>
        <taxon>Spermatophyta</taxon>
        <taxon>Magnoliopsida</taxon>
        <taxon>Ranunculales</taxon>
        <taxon>Ranunculaceae</taxon>
        <taxon>Coptidoideae</taxon>
        <taxon>Coptis</taxon>
    </lineage>
</organism>
<evidence type="ECO:0000256" key="1">
    <source>
        <dbReference type="SAM" id="Phobius"/>
    </source>
</evidence>
<sequence>MDLDDWEYLPDAGYLDFNHHEHSGKGQFSTEKVFDPKGVIRPFPTSPHIHKAPLENPRVLSPVLISLELTVKSNKGQELELNEVPFIDIGVIPPVNKVMNLGTVGADQDTVSRVFFKKMKENEFVDMKMDSPKSSSKGLKLLTDAGSVHFEDKEEAHKTSSEVVKNQEMVSKELYTDSNIKKGKNWEGTLNIWGWKVSGVGALCCIGVVAATTICVFIFGNRRGTKQHHSQKIQFQIHSDDKKIKQVFHQQPLLSRAISAAKDVPLNEAHIFLGGF</sequence>
<accession>A0A835HGE1</accession>
<keyword evidence="1" id="KW-0472">Membrane</keyword>